<dbReference type="PANTHER" id="PTHR24421">
    <property type="entry name" value="NITRATE/NITRITE SENSOR PROTEIN NARX-RELATED"/>
    <property type="match status" value="1"/>
</dbReference>
<evidence type="ECO:0000256" key="7">
    <source>
        <dbReference type="ARBA" id="ARBA00022840"/>
    </source>
</evidence>
<dbReference type="SUPFAM" id="SSF55874">
    <property type="entry name" value="ATPase domain of HSP90 chaperone/DNA topoisomerase II/histidine kinase"/>
    <property type="match status" value="1"/>
</dbReference>
<evidence type="ECO:0000256" key="4">
    <source>
        <dbReference type="ARBA" id="ARBA00022679"/>
    </source>
</evidence>
<comment type="caution">
    <text evidence="11">The sequence shown here is derived from an EMBL/GenBank/DDBJ whole genome shotgun (WGS) entry which is preliminary data.</text>
</comment>
<dbReference type="Gene3D" id="3.30.565.10">
    <property type="entry name" value="Histidine kinase-like ATPase, C-terminal domain"/>
    <property type="match status" value="1"/>
</dbReference>
<evidence type="ECO:0000259" key="9">
    <source>
        <dbReference type="Pfam" id="PF02518"/>
    </source>
</evidence>
<dbReference type="SUPFAM" id="SSF101898">
    <property type="entry name" value="NHL repeat"/>
    <property type="match status" value="1"/>
</dbReference>
<dbReference type="EMBL" id="RJTM01000144">
    <property type="protein sequence ID" value="RNL77980.1"/>
    <property type="molecule type" value="Genomic_DNA"/>
</dbReference>
<reference evidence="11 12" key="1">
    <citation type="submission" date="2018-10" db="EMBL/GenBank/DDBJ databases">
        <title>Sinomicrobium pectinilyticum sp. nov., a pectinase-producing bacterium isolated from alkaline and saline soil, and emended description of the genus Sinomicrobium.</title>
        <authorList>
            <person name="Cheng B."/>
            <person name="Li C."/>
            <person name="Lai Q."/>
            <person name="Du M."/>
            <person name="Shao Z."/>
            <person name="Xu P."/>
            <person name="Yang C."/>
        </authorList>
    </citation>
    <scope>NUCLEOTIDE SEQUENCE [LARGE SCALE GENOMIC DNA]</scope>
    <source>
        <strain evidence="11 12">5DNS001</strain>
    </source>
</reference>
<dbReference type="GO" id="GO:0046983">
    <property type="term" value="F:protein dimerization activity"/>
    <property type="evidence" value="ECO:0007669"/>
    <property type="project" value="InterPro"/>
</dbReference>
<dbReference type="Gene3D" id="2.60.40.10">
    <property type="entry name" value="Immunoglobulins"/>
    <property type="match status" value="1"/>
</dbReference>
<evidence type="ECO:0000259" key="10">
    <source>
        <dbReference type="Pfam" id="PF07730"/>
    </source>
</evidence>
<keyword evidence="3" id="KW-0597">Phosphoprotein</keyword>
<dbReference type="OrthoDB" id="9778366at2"/>
<evidence type="ECO:0000256" key="1">
    <source>
        <dbReference type="ARBA" id="ARBA00000085"/>
    </source>
</evidence>
<name>A0A3N0DQR8_SINP1</name>
<dbReference type="InterPro" id="IPR036890">
    <property type="entry name" value="HATPase_C_sf"/>
</dbReference>
<organism evidence="11 12">
    <name type="scientific">Sinomicrobium pectinilyticum</name>
    <dbReference type="NCBI Taxonomy" id="1084421"/>
    <lineage>
        <taxon>Bacteria</taxon>
        <taxon>Pseudomonadati</taxon>
        <taxon>Bacteroidota</taxon>
        <taxon>Flavobacteriia</taxon>
        <taxon>Flavobacteriales</taxon>
        <taxon>Flavobacteriaceae</taxon>
        <taxon>Sinomicrobium</taxon>
    </lineage>
</organism>
<dbReference type="InterPro" id="IPR015943">
    <property type="entry name" value="WD40/YVTN_repeat-like_dom_sf"/>
</dbReference>
<dbReference type="InterPro" id="IPR050482">
    <property type="entry name" value="Sensor_HK_TwoCompSys"/>
</dbReference>
<keyword evidence="5" id="KW-0547">Nucleotide-binding</keyword>
<dbReference type="GO" id="GO:0016020">
    <property type="term" value="C:membrane"/>
    <property type="evidence" value="ECO:0007669"/>
    <property type="project" value="InterPro"/>
</dbReference>
<dbReference type="GO" id="GO:0005524">
    <property type="term" value="F:ATP binding"/>
    <property type="evidence" value="ECO:0007669"/>
    <property type="project" value="UniProtKB-KW"/>
</dbReference>
<feature type="domain" description="Histidine kinase/HSP90-like ATPase" evidence="9">
    <location>
        <begin position="894"/>
        <end position="986"/>
    </location>
</feature>
<evidence type="ECO:0000256" key="5">
    <source>
        <dbReference type="ARBA" id="ARBA00022741"/>
    </source>
</evidence>
<dbReference type="Proteomes" id="UP000267469">
    <property type="component" value="Unassembled WGS sequence"/>
</dbReference>
<dbReference type="PANTHER" id="PTHR24421:SF10">
    <property type="entry name" value="NITRATE_NITRITE SENSOR PROTEIN NARQ"/>
    <property type="match status" value="1"/>
</dbReference>
<dbReference type="Gene3D" id="2.130.10.10">
    <property type="entry name" value="YVTN repeat-like/Quinoprotein amine dehydrogenase"/>
    <property type="match status" value="1"/>
</dbReference>
<accession>A0A3N0DQR8</accession>
<evidence type="ECO:0000256" key="8">
    <source>
        <dbReference type="ARBA" id="ARBA00023012"/>
    </source>
</evidence>
<feature type="domain" description="Signal transduction histidine kinase subgroup 3 dimerisation and phosphoacceptor" evidence="10">
    <location>
        <begin position="802"/>
        <end position="822"/>
    </location>
</feature>
<evidence type="ECO:0000313" key="12">
    <source>
        <dbReference type="Proteomes" id="UP000267469"/>
    </source>
</evidence>
<dbReference type="InterPro" id="IPR013783">
    <property type="entry name" value="Ig-like_fold"/>
</dbReference>
<dbReference type="AlphaFoldDB" id="A0A3N0DQR8"/>
<dbReference type="GO" id="GO:0000155">
    <property type="term" value="F:phosphorelay sensor kinase activity"/>
    <property type="evidence" value="ECO:0007669"/>
    <property type="project" value="InterPro"/>
</dbReference>
<sequence>MCFKRHKLSNRIHQVLIKSVILIVFLLCTENIHGQEYYYEKYDTKEIGSESMSKVIQDKEGTLWFCSYNGLFSFEGKEFTGYKNGLSHAELSDAVITRDGRFFVLAASDGLHEFTGKAFIPVSGVDRNTEELYMQVNEISEGVLHILTTERFIEYNYIKNEIVKEFDGFRYARRFEYFNGKIWIADMNDGIVVIDSEKNTVKKITPFSESNFYCINKDKLGNVWIGGNRVVLKMSGQEKIEAYYRSPDNASLRIIDILPTKDNTLLLSTFEKGIYSLNPDKRPAKLNPGVDIFDLVYADIFKDSEENYWLLPVTGSSLVKLRLNIYKHPLKPQAYTFKLNLKNDSTLLCINAKKGLEEINLGNGEIDTLPVSKTVEPRITTFYDYCYLKNKETLVATDAGIFVAKDSLYAYTDNRNTDADIFHLLPVNNDKSAIAFGTTSKQGFVLNINPKKEMKKYKDYRPRIYMFADSIDVGTYFYIDRKGWYVHKFFTPDPDQEEHLVKKSTSVTIPIKISDRKYLYVQSDTIGIGELYKTSAKTDWKVKETALKNERLPLKNLGFSAIDSSDNIWAVNRSSIYKIRIDSLKGQVNVTHRYRLHEKNANIKTEKIVDVLKEKNKLFITTDKELIIWELTEKMTALPPEIKHVDLPEGIKNDTINASGIPYDIELPYNKSHLTLHFSSNEFFLPASIDYSYKLVSESLSAQSWSAPTTKTSLDFSFLAPGNYTLLLRATDRFGRWSEGHTEYTFSVSPPFWKTPWFFTAVGGAILLALYTLHQIRVNYLKKINRVQQKYSHRLIEAQEDERKRVARELHDGVGQSLVLLKNEGSTPEYESKIDLLIDDVQRISNNLHPEYIRRLGLTKAIKYLLKNMDEVSYTYFRCEIDDDIDHHYEGERALHIYRIVQECVNNIIKHADAPDAWICLKIKNQRLKIWIADNGKGMKTNPLTLNKVNSLGLKSIEERIFLLGGTYKMKRKGEKGGFEVLCKIPL</sequence>
<evidence type="ECO:0000256" key="6">
    <source>
        <dbReference type="ARBA" id="ARBA00022777"/>
    </source>
</evidence>
<keyword evidence="12" id="KW-1185">Reference proteome</keyword>
<evidence type="ECO:0000313" key="11">
    <source>
        <dbReference type="EMBL" id="RNL77980.1"/>
    </source>
</evidence>
<dbReference type="InterPro" id="IPR003594">
    <property type="entry name" value="HATPase_dom"/>
</dbReference>
<gene>
    <name evidence="11" type="ORF">ED312_20160</name>
</gene>
<keyword evidence="8" id="KW-0902">Two-component regulatory system</keyword>
<dbReference type="InterPro" id="IPR011712">
    <property type="entry name" value="Sig_transdc_His_kin_sub3_dim/P"/>
</dbReference>
<protein>
    <recommendedName>
        <fullName evidence="2">histidine kinase</fullName>
        <ecNumber evidence="2">2.7.13.3</ecNumber>
    </recommendedName>
</protein>
<dbReference type="CDD" id="cd16917">
    <property type="entry name" value="HATPase_UhpB-NarQ-NarX-like"/>
    <property type="match status" value="1"/>
</dbReference>
<dbReference type="EC" id="2.7.13.3" evidence="2"/>
<dbReference type="Pfam" id="PF02518">
    <property type="entry name" value="HATPase_c"/>
    <property type="match status" value="1"/>
</dbReference>
<dbReference type="Gene3D" id="1.20.5.1930">
    <property type="match status" value="1"/>
</dbReference>
<proteinExistence type="predicted"/>
<comment type="catalytic activity">
    <reaction evidence="1">
        <text>ATP + protein L-histidine = ADP + protein N-phospho-L-histidine.</text>
        <dbReference type="EC" id="2.7.13.3"/>
    </reaction>
</comment>
<keyword evidence="6" id="KW-0418">Kinase</keyword>
<dbReference type="RefSeq" id="WP_123217830.1">
    <property type="nucleotide sequence ID" value="NZ_RJTM01000144.1"/>
</dbReference>
<evidence type="ECO:0000256" key="3">
    <source>
        <dbReference type="ARBA" id="ARBA00022553"/>
    </source>
</evidence>
<evidence type="ECO:0000256" key="2">
    <source>
        <dbReference type="ARBA" id="ARBA00012438"/>
    </source>
</evidence>
<dbReference type="Pfam" id="PF07730">
    <property type="entry name" value="HisKA_3"/>
    <property type="match status" value="1"/>
</dbReference>
<keyword evidence="4" id="KW-0808">Transferase</keyword>
<keyword evidence="7" id="KW-0067">ATP-binding</keyword>